<evidence type="ECO:0000256" key="2">
    <source>
        <dbReference type="ARBA" id="ARBA00004496"/>
    </source>
</evidence>
<dbReference type="FunFam" id="3.90.190.10:FF:000056">
    <property type="entry name" value="Dual specificity phosphatase 12"/>
    <property type="match status" value="1"/>
</dbReference>
<dbReference type="STRING" id="3659.A0A0A0KCI3"/>
<dbReference type="Gene3D" id="3.90.190.10">
    <property type="entry name" value="Protein tyrosine phosphatase superfamily"/>
    <property type="match status" value="1"/>
</dbReference>
<reference evidence="13 14" key="4">
    <citation type="journal article" date="2011" name="BMC Genomics">
        <title>RNA-Seq improves annotation of protein-coding genes in the cucumber genome.</title>
        <authorList>
            <person name="Li Z."/>
            <person name="Zhang Z."/>
            <person name="Yan P."/>
            <person name="Huang S."/>
            <person name="Fei Z."/>
            <person name="Lin K."/>
        </authorList>
    </citation>
    <scope>NUCLEOTIDE SEQUENCE [LARGE SCALE GENOMIC DNA]</scope>
    <source>
        <strain evidence="14">cv. 9930</strain>
    </source>
</reference>
<dbReference type="InterPro" id="IPR029021">
    <property type="entry name" value="Prot-tyrosine_phosphatase-like"/>
</dbReference>
<organism evidence="13 14">
    <name type="scientific">Cucumis sativus</name>
    <name type="common">Cucumber</name>
    <dbReference type="NCBI Taxonomy" id="3659"/>
    <lineage>
        <taxon>Eukaryota</taxon>
        <taxon>Viridiplantae</taxon>
        <taxon>Streptophyta</taxon>
        <taxon>Embryophyta</taxon>
        <taxon>Tracheophyta</taxon>
        <taxon>Spermatophyta</taxon>
        <taxon>Magnoliopsida</taxon>
        <taxon>eudicotyledons</taxon>
        <taxon>Gunneridae</taxon>
        <taxon>Pentapetalae</taxon>
        <taxon>rosids</taxon>
        <taxon>fabids</taxon>
        <taxon>Cucurbitales</taxon>
        <taxon>Cucurbitaceae</taxon>
        <taxon>Benincaseae</taxon>
        <taxon>Cucumis</taxon>
    </lineage>
</organism>
<evidence type="ECO:0000256" key="4">
    <source>
        <dbReference type="ARBA" id="ARBA00022490"/>
    </source>
</evidence>
<evidence type="ECO:0000313" key="14">
    <source>
        <dbReference type="Proteomes" id="UP000029981"/>
    </source>
</evidence>
<comment type="catalytic activity">
    <reaction evidence="10">
        <text>O-phospho-L-tyrosyl-[protein] + H2O = L-tyrosyl-[protein] + phosphate</text>
        <dbReference type="Rhea" id="RHEA:10684"/>
        <dbReference type="Rhea" id="RHEA-COMP:10136"/>
        <dbReference type="Rhea" id="RHEA-COMP:20101"/>
        <dbReference type="ChEBI" id="CHEBI:15377"/>
        <dbReference type="ChEBI" id="CHEBI:43474"/>
        <dbReference type="ChEBI" id="CHEBI:46858"/>
        <dbReference type="ChEBI" id="CHEBI:61978"/>
        <dbReference type="EC" id="3.1.3.48"/>
    </reaction>
</comment>
<accession>A0A0A0KCI3</accession>
<comment type="similarity">
    <text evidence="3">Belongs to the protein-tyrosine phosphatase family. Non-receptor class dual specificity subfamily.</text>
</comment>
<dbReference type="Proteomes" id="UP000029981">
    <property type="component" value="Chromosome 6"/>
</dbReference>
<dbReference type="InterPro" id="IPR000387">
    <property type="entry name" value="Tyr_Pase_dom"/>
</dbReference>
<evidence type="ECO:0000256" key="5">
    <source>
        <dbReference type="ARBA" id="ARBA00022801"/>
    </source>
</evidence>
<dbReference type="SMART" id="SM00195">
    <property type="entry name" value="DSPc"/>
    <property type="match status" value="1"/>
</dbReference>
<sequence>MEMDHDYMTARLSAIWNIICLKRSFKEDRIPCQIEEGLFLGSVGAAHNKDQLKKLSITHILTVACSMPPADPNDFVYKVVRVLDTRDVDIKQHFDDCFTFIDEGRNSGGVLVHCFAGISRSVTITVAYLMKKRGMNLTQALEHVKSRRPQAAPNVGFMVQLKDFETALQASRVDEMKLSNV</sequence>
<evidence type="ECO:0000256" key="7">
    <source>
        <dbReference type="ARBA" id="ARBA00023242"/>
    </source>
</evidence>
<protein>
    <recommendedName>
        <fullName evidence="15">Dual specificity protein phosphatase</fullName>
    </recommendedName>
</protein>
<dbReference type="InterPro" id="IPR000340">
    <property type="entry name" value="Dual-sp_phosphatase_cat-dom"/>
</dbReference>
<keyword evidence="6" id="KW-0904">Protein phosphatase</keyword>
<dbReference type="GO" id="GO:0005737">
    <property type="term" value="C:cytoplasm"/>
    <property type="evidence" value="ECO:0000318"/>
    <property type="project" value="GO_Central"/>
</dbReference>
<dbReference type="GO" id="GO:0008330">
    <property type="term" value="F:protein tyrosine/threonine phosphatase activity"/>
    <property type="evidence" value="ECO:0000318"/>
    <property type="project" value="GO_Central"/>
</dbReference>
<dbReference type="SUPFAM" id="SSF52799">
    <property type="entry name" value="(Phosphotyrosine protein) phosphatases II"/>
    <property type="match status" value="1"/>
</dbReference>
<dbReference type="Pfam" id="PF00782">
    <property type="entry name" value="DSPc"/>
    <property type="match status" value="1"/>
</dbReference>
<name>A0A0A0KCI3_CUCSA</name>
<dbReference type="eggNOG" id="KOG1716">
    <property type="taxonomic scope" value="Eukaryota"/>
</dbReference>
<keyword evidence="4" id="KW-0963">Cytoplasm</keyword>
<evidence type="ECO:0000259" key="11">
    <source>
        <dbReference type="PROSITE" id="PS50054"/>
    </source>
</evidence>
<evidence type="ECO:0000256" key="9">
    <source>
        <dbReference type="ARBA" id="ARBA00048336"/>
    </source>
</evidence>
<dbReference type="EMBL" id="CM002927">
    <property type="protein sequence ID" value="KGN47258.1"/>
    <property type="molecule type" value="Genomic_DNA"/>
</dbReference>
<feature type="domain" description="Tyrosine specific protein phosphatases" evidence="12">
    <location>
        <begin position="73"/>
        <end position="149"/>
    </location>
</feature>
<evidence type="ECO:0008006" key="15">
    <source>
        <dbReference type="Google" id="ProtNLM"/>
    </source>
</evidence>
<dbReference type="GO" id="GO:0007165">
    <property type="term" value="P:signal transduction"/>
    <property type="evidence" value="ECO:0000318"/>
    <property type="project" value="GO_Central"/>
</dbReference>
<comment type="subcellular location">
    <subcellularLocation>
        <location evidence="2">Cytoplasm</location>
    </subcellularLocation>
    <subcellularLocation>
        <location evidence="1">Nucleus</location>
    </subcellularLocation>
</comment>
<dbReference type="GO" id="GO:0017017">
    <property type="term" value="F:MAP kinase tyrosine/serine/threonine phosphatase activity"/>
    <property type="evidence" value="ECO:0000318"/>
    <property type="project" value="GO_Central"/>
</dbReference>
<comment type="catalytic activity">
    <reaction evidence="9">
        <text>O-phospho-L-threonyl-[protein] + H2O = L-threonyl-[protein] + phosphate</text>
        <dbReference type="Rhea" id="RHEA:47004"/>
        <dbReference type="Rhea" id="RHEA-COMP:11060"/>
        <dbReference type="Rhea" id="RHEA-COMP:11605"/>
        <dbReference type="ChEBI" id="CHEBI:15377"/>
        <dbReference type="ChEBI" id="CHEBI:30013"/>
        <dbReference type="ChEBI" id="CHEBI:43474"/>
        <dbReference type="ChEBI" id="CHEBI:61977"/>
        <dbReference type="EC" id="3.1.3.16"/>
    </reaction>
</comment>
<reference evidence="13 14" key="1">
    <citation type="journal article" date="2009" name="Nat. Genet.">
        <title>The genome of the cucumber, Cucumis sativus L.</title>
        <authorList>
            <person name="Huang S."/>
            <person name="Li R."/>
            <person name="Zhang Z."/>
            <person name="Li L."/>
            <person name="Gu X."/>
            <person name="Fan W."/>
            <person name="Lucas W.J."/>
            <person name="Wang X."/>
            <person name="Xie B."/>
            <person name="Ni P."/>
            <person name="Ren Y."/>
            <person name="Zhu H."/>
            <person name="Li J."/>
            <person name="Lin K."/>
            <person name="Jin W."/>
            <person name="Fei Z."/>
            <person name="Li G."/>
            <person name="Staub J."/>
            <person name="Kilian A."/>
            <person name="van der Vossen E.A."/>
            <person name="Wu Y."/>
            <person name="Guo J."/>
            <person name="He J."/>
            <person name="Jia Z."/>
            <person name="Ren Y."/>
            <person name="Tian G."/>
            <person name="Lu Y."/>
            <person name="Ruan J."/>
            <person name="Qian W."/>
            <person name="Wang M."/>
            <person name="Huang Q."/>
            <person name="Li B."/>
            <person name="Xuan Z."/>
            <person name="Cao J."/>
            <person name="Asan"/>
            <person name="Wu Z."/>
            <person name="Zhang J."/>
            <person name="Cai Q."/>
            <person name="Bai Y."/>
            <person name="Zhao B."/>
            <person name="Han Y."/>
            <person name="Li Y."/>
            <person name="Li X."/>
            <person name="Wang S."/>
            <person name="Shi Q."/>
            <person name="Liu S."/>
            <person name="Cho W.K."/>
            <person name="Kim J.Y."/>
            <person name="Xu Y."/>
            <person name="Heller-Uszynska K."/>
            <person name="Miao H."/>
            <person name="Cheng Z."/>
            <person name="Zhang S."/>
            <person name="Wu J."/>
            <person name="Yang Y."/>
            <person name="Kang H."/>
            <person name="Li M."/>
            <person name="Liang H."/>
            <person name="Ren X."/>
            <person name="Shi Z."/>
            <person name="Wen M."/>
            <person name="Jian M."/>
            <person name="Yang H."/>
            <person name="Zhang G."/>
            <person name="Yang Z."/>
            <person name="Chen R."/>
            <person name="Liu S."/>
            <person name="Li J."/>
            <person name="Ma L."/>
            <person name="Liu H."/>
            <person name="Zhou Y."/>
            <person name="Zhao J."/>
            <person name="Fang X."/>
            <person name="Li G."/>
            <person name="Fang L."/>
            <person name="Li Y."/>
            <person name="Liu D."/>
            <person name="Zheng H."/>
            <person name="Zhang Y."/>
            <person name="Qin N."/>
            <person name="Li Z."/>
            <person name="Yang G."/>
            <person name="Yang S."/>
            <person name="Bolund L."/>
            <person name="Kristiansen K."/>
            <person name="Zheng H."/>
            <person name="Li S."/>
            <person name="Zhang X."/>
            <person name="Yang H."/>
            <person name="Wang J."/>
            <person name="Sun R."/>
            <person name="Zhang B."/>
            <person name="Jiang S."/>
            <person name="Wang J."/>
            <person name="Du Y."/>
            <person name="Li S."/>
        </authorList>
    </citation>
    <scope>NUCLEOTIDE SEQUENCE [LARGE SCALE GENOMIC DNA]</scope>
    <source>
        <strain evidence="14">cv. 9930</strain>
    </source>
</reference>
<evidence type="ECO:0000256" key="8">
    <source>
        <dbReference type="ARBA" id="ARBA00047761"/>
    </source>
</evidence>
<gene>
    <name evidence="13" type="ORF">Csa_6G237610</name>
</gene>
<dbReference type="InterPro" id="IPR020422">
    <property type="entry name" value="TYR_PHOSPHATASE_DUAL_dom"/>
</dbReference>
<evidence type="ECO:0000256" key="3">
    <source>
        <dbReference type="ARBA" id="ARBA00008601"/>
    </source>
</evidence>
<dbReference type="PANTHER" id="PTHR10159">
    <property type="entry name" value="DUAL SPECIFICITY PROTEIN PHOSPHATASE"/>
    <property type="match status" value="1"/>
</dbReference>
<dbReference type="GO" id="GO:0043409">
    <property type="term" value="P:negative regulation of MAPK cascade"/>
    <property type="evidence" value="ECO:0000318"/>
    <property type="project" value="GO_Central"/>
</dbReference>
<evidence type="ECO:0000313" key="13">
    <source>
        <dbReference type="EMBL" id="KGN47258.1"/>
    </source>
</evidence>
<dbReference type="KEGG" id="csv:101211942"/>
<dbReference type="OMA" id="CAYLMWK"/>
<keyword evidence="14" id="KW-1185">Reference proteome</keyword>
<dbReference type="OrthoDB" id="10252009at2759"/>
<proteinExistence type="inferred from homology"/>
<reference evidence="13 14" key="2">
    <citation type="journal article" date="2009" name="PLoS ONE">
        <title>An integrated genetic and cytogenetic map of the cucumber genome.</title>
        <authorList>
            <person name="Ren Y."/>
            <person name="Zhang Z."/>
            <person name="Liu J."/>
            <person name="Staub J.E."/>
            <person name="Han Y."/>
            <person name="Cheng Z."/>
            <person name="Li X."/>
            <person name="Lu J."/>
            <person name="Miao H."/>
            <person name="Kang H."/>
            <person name="Xie B."/>
            <person name="Gu X."/>
            <person name="Wang X."/>
            <person name="Du Y."/>
            <person name="Jin W."/>
            <person name="Huang S."/>
        </authorList>
    </citation>
    <scope>NUCLEOTIDE SEQUENCE [LARGE SCALE GENOMIC DNA]</scope>
    <source>
        <strain evidence="14">cv. 9930</strain>
    </source>
</reference>
<keyword evidence="7" id="KW-0539">Nucleus</keyword>
<comment type="catalytic activity">
    <reaction evidence="8">
        <text>O-phospho-L-seryl-[protein] + H2O = L-seryl-[protein] + phosphate</text>
        <dbReference type="Rhea" id="RHEA:20629"/>
        <dbReference type="Rhea" id="RHEA-COMP:9863"/>
        <dbReference type="Rhea" id="RHEA-COMP:11604"/>
        <dbReference type="ChEBI" id="CHEBI:15377"/>
        <dbReference type="ChEBI" id="CHEBI:29999"/>
        <dbReference type="ChEBI" id="CHEBI:43474"/>
        <dbReference type="ChEBI" id="CHEBI:83421"/>
        <dbReference type="EC" id="3.1.3.16"/>
    </reaction>
</comment>
<dbReference type="Gramene" id="KGN47258">
    <property type="protein sequence ID" value="KGN47258"/>
    <property type="gene ID" value="Csa_6G237610"/>
</dbReference>
<evidence type="ECO:0000256" key="1">
    <source>
        <dbReference type="ARBA" id="ARBA00004123"/>
    </source>
</evidence>
<dbReference type="PROSITE" id="PS50054">
    <property type="entry name" value="TYR_PHOSPHATASE_DUAL"/>
    <property type="match status" value="1"/>
</dbReference>
<dbReference type="AlphaFoldDB" id="A0A0A0KCI3"/>
<evidence type="ECO:0000256" key="6">
    <source>
        <dbReference type="ARBA" id="ARBA00022912"/>
    </source>
</evidence>
<feature type="domain" description="Tyrosine-protein phosphatase" evidence="11">
    <location>
        <begin position="30"/>
        <end position="170"/>
    </location>
</feature>
<evidence type="ECO:0000256" key="10">
    <source>
        <dbReference type="ARBA" id="ARBA00051722"/>
    </source>
</evidence>
<dbReference type="GO" id="GO:0033550">
    <property type="term" value="F:MAP kinase tyrosine phosphatase activity"/>
    <property type="evidence" value="ECO:0000318"/>
    <property type="project" value="GO_Central"/>
</dbReference>
<dbReference type="CDD" id="cd14498">
    <property type="entry name" value="DSP"/>
    <property type="match status" value="1"/>
</dbReference>
<evidence type="ECO:0000259" key="12">
    <source>
        <dbReference type="PROSITE" id="PS50056"/>
    </source>
</evidence>
<dbReference type="GO" id="GO:0004722">
    <property type="term" value="F:protein serine/threonine phosphatase activity"/>
    <property type="evidence" value="ECO:0007669"/>
    <property type="project" value="UniProtKB-EC"/>
</dbReference>
<dbReference type="PANTHER" id="PTHR10159:SF511">
    <property type="entry name" value="DUAL SPECIFICITY PROTEIN PHOSPHATASE 1"/>
    <property type="match status" value="1"/>
</dbReference>
<reference evidence="13 14" key="3">
    <citation type="journal article" date="2010" name="BMC Genomics">
        <title>Transcriptome sequencing and comparative analysis of cucumber flowers with different sex types.</title>
        <authorList>
            <person name="Guo S."/>
            <person name="Zheng Y."/>
            <person name="Joung J.G."/>
            <person name="Liu S."/>
            <person name="Zhang Z."/>
            <person name="Crasta O.R."/>
            <person name="Sobral B.W."/>
            <person name="Xu Y."/>
            <person name="Huang S."/>
            <person name="Fei Z."/>
        </authorList>
    </citation>
    <scope>NUCLEOTIDE SEQUENCE [LARGE SCALE GENOMIC DNA]</scope>
    <source>
        <strain evidence="14">cv. 9930</strain>
    </source>
</reference>
<dbReference type="GO" id="GO:0005634">
    <property type="term" value="C:nucleus"/>
    <property type="evidence" value="ECO:0007669"/>
    <property type="project" value="UniProtKB-SubCell"/>
</dbReference>
<dbReference type="PROSITE" id="PS50056">
    <property type="entry name" value="TYR_PHOSPHATASE_2"/>
    <property type="match status" value="1"/>
</dbReference>
<keyword evidence="5" id="KW-0378">Hydrolase</keyword>